<name>A0A239GES4_9FIRM</name>
<reference evidence="2 3" key="1">
    <citation type="submission" date="2017-06" db="EMBL/GenBank/DDBJ databases">
        <authorList>
            <person name="Kim H.J."/>
            <person name="Triplett B.A."/>
        </authorList>
    </citation>
    <scope>NUCLEOTIDE SEQUENCE [LARGE SCALE GENOMIC DNA]</scope>
    <source>
        <strain evidence="2 3">SCA</strain>
    </source>
</reference>
<keyword evidence="1" id="KW-0472">Membrane</keyword>
<dbReference type="AlphaFoldDB" id="A0A239GES4"/>
<organism evidence="2 3">
    <name type="scientific">Anaerovirgula multivorans</name>
    <dbReference type="NCBI Taxonomy" id="312168"/>
    <lineage>
        <taxon>Bacteria</taxon>
        <taxon>Bacillati</taxon>
        <taxon>Bacillota</taxon>
        <taxon>Clostridia</taxon>
        <taxon>Peptostreptococcales</taxon>
        <taxon>Natronincolaceae</taxon>
        <taxon>Anaerovirgula</taxon>
    </lineage>
</organism>
<keyword evidence="1" id="KW-0812">Transmembrane</keyword>
<protein>
    <submittedName>
        <fullName evidence="2">Uncharacterized protein</fullName>
    </submittedName>
</protein>
<dbReference type="Proteomes" id="UP000198304">
    <property type="component" value="Unassembled WGS sequence"/>
</dbReference>
<keyword evidence="1" id="KW-1133">Transmembrane helix</keyword>
<accession>A0A239GES4</accession>
<sequence length="241" mass="28531">MDSRKVYYKENDKEFTVKNHRLWLVFQIMMPFVLFILYLGGFLIVLQLPSIIPRYFSLEKFGEAGAVLRLTYWSNLAMLMWLILGTTILCTRLIIHCFKGNNYGKNLQEQAMMLKGKMGLSVILIVFAGFLSFVYLRDEKVLDIVERYHSDIALLKKEEIEIYEGMIKKGDRTEIEGGYYTDKPTPLQILNNHDFVIWEERKRFLCPNTLLRDMDIEKNEYYRISYLPYSKIVVSIEKYIP</sequence>
<feature type="transmembrane region" description="Helical" evidence="1">
    <location>
        <begin position="21"/>
        <end position="52"/>
    </location>
</feature>
<dbReference type="EMBL" id="FZOJ01000016">
    <property type="protein sequence ID" value="SNS67650.1"/>
    <property type="molecule type" value="Genomic_DNA"/>
</dbReference>
<evidence type="ECO:0000313" key="2">
    <source>
        <dbReference type="EMBL" id="SNS67650.1"/>
    </source>
</evidence>
<dbReference type="OrthoDB" id="9969866at2"/>
<feature type="transmembrane region" description="Helical" evidence="1">
    <location>
        <begin position="116"/>
        <end position="136"/>
    </location>
</feature>
<proteinExistence type="predicted"/>
<feature type="transmembrane region" description="Helical" evidence="1">
    <location>
        <begin position="72"/>
        <end position="95"/>
    </location>
</feature>
<gene>
    <name evidence="2" type="ORF">SAMN05446037_101679</name>
</gene>
<keyword evidence="3" id="KW-1185">Reference proteome</keyword>
<dbReference type="RefSeq" id="WP_089283822.1">
    <property type="nucleotide sequence ID" value="NZ_FZOJ01000016.1"/>
</dbReference>
<evidence type="ECO:0000313" key="3">
    <source>
        <dbReference type="Proteomes" id="UP000198304"/>
    </source>
</evidence>
<evidence type="ECO:0000256" key="1">
    <source>
        <dbReference type="SAM" id="Phobius"/>
    </source>
</evidence>